<protein>
    <submittedName>
        <fullName evidence="2">6-phosphogluconolactonase</fullName>
    </submittedName>
</protein>
<comment type="caution">
    <text evidence="2">The sequence shown here is derived from an EMBL/GenBank/DDBJ whole genome shotgun (WGS) entry which is preliminary data.</text>
</comment>
<dbReference type="PANTHER" id="PTHR30344">
    <property type="entry name" value="6-PHOSPHOGLUCONOLACTONASE-RELATED"/>
    <property type="match status" value="1"/>
</dbReference>
<evidence type="ECO:0000256" key="1">
    <source>
        <dbReference type="ARBA" id="ARBA00005564"/>
    </source>
</evidence>
<gene>
    <name evidence="2" type="ORF">BC936DRAFT_149823</name>
</gene>
<evidence type="ECO:0000313" key="3">
    <source>
        <dbReference type="Proteomes" id="UP000268093"/>
    </source>
</evidence>
<dbReference type="Proteomes" id="UP000268093">
    <property type="component" value="Unassembled WGS sequence"/>
</dbReference>
<dbReference type="InterPro" id="IPR011048">
    <property type="entry name" value="Haem_d1_sf"/>
</dbReference>
<dbReference type="FunFam" id="2.130.10.10:FF:000306">
    <property type="entry name" value="3-carboxymuconate cyclase"/>
    <property type="match status" value="1"/>
</dbReference>
<sequence length="355" mass="38314">MPEYNVYIGTYTNEVSKGIYLFSFDSTTGTLTPKGLAAETVSPSFLALHPLRQFLYAVNESSGTITSFSIDAKTGLLTELNQRPTNGSSPCYIIVDPQGRHTLTANYGGGSVVVHPILADGRLGVATSHQQHAGAVHVVPDRQEAAHAHSINLDPSHRFAIVLDLGADKAFVYRFNAVAGALSPEPTAHLAFHPGSGPRHLAFHPSNPRVAYAITELSKEVVVLDFDPESGKLKEVQRISALPALPEGYKGQAIAAEIQVHPSGLFVYGSLRGHDSIVVYSVNTQSGMLTYVRNEYIGGKTPRNFSIDPTGRWLIAASQDSGYLVVFEIDQKTGELRNTGNKVEVSTPVCVRFMV</sequence>
<dbReference type="SUPFAM" id="SSF51004">
    <property type="entry name" value="C-terminal (heme d1) domain of cytochrome cd1-nitrite reductase"/>
    <property type="match status" value="1"/>
</dbReference>
<dbReference type="EMBL" id="RBNI01009397">
    <property type="protein sequence ID" value="RUP44183.1"/>
    <property type="molecule type" value="Genomic_DNA"/>
</dbReference>
<proteinExistence type="inferred from homology"/>
<dbReference type="PANTHER" id="PTHR30344:SF1">
    <property type="entry name" value="6-PHOSPHOGLUCONOLACTONASE"/>
    <property type="match status" value="1"/>
</dbReference>
<organism evidence="2 3">
    <name type="scientific">Jimgerdemannia flammicorona</name>
    <dbReference type="NCBI Taxonomy" id="994334"/>
    <lineage>
        <taxon>Eukaryota</taxon>
        <taxon>Fungi</taxon>
        <taxon>Fungi incertae sedis</taxon>
        <taxon>Mucoromycota</taxon>
        <taxon>Mucoromycotina</taxon>
        <taxon>Endogonomycetes</taxon>
        <taxon>Endogonales</taxon>
        <taxon>Endogonaceae</taxon>
        <taxon>Jimgerdemannia</taxon>
    </lineage>
</organism>
<dbReference type="GO" id="GO:0005829">
    <property type="term" value="C:cytosol"/>
    <property type="evidence" value="ECO:0007669"/>
    <property type="project" value="TreeGrafter"/>
</dbReference>
<dbReference type="Pfam" id="PF10282">
    <property type="entry name" value="Lactonase"/>
    <property type="match status" value="1"/>
</dbReference>
<comment type="similarity">
    <text evidence="1">Belongs to the cycloisomerase 2 family.</text>
</comment>
<keyword evidence="3" id="KW-1185">Reference proteome</keyword>
<accession>A0A433D010</accession>
<evidence type="ECO:0000313" key="2">
    <source>
        <dbReference type="EMBL" id="RUP44183.1"/>
    </source>
</evidence>
<dbReference type="GO" id="GO:0017057">
    <property type="term" value="F:6-phosphogluconolactonase activity"/>
    <property type="evidence" value="ECO:0007669"/>
    <property type="project" value="TreeGrafter"/>
</dbReference>
<dbReference type="AlphaFoldDB" id="A0A433D010"/>
<reference evidence="2 3" key="1">
    <citation type="journal article" date="2018" name="New Phytol.">
        <title>Phylogenomics of Endogonaceae and evolution of mycorrhizas within Mucoromycota.</title>
        <authorList>
            <person name="Chang Y."/>
            <person name="Desiro A."/>
            <person name="Na H."/>
            <person name="Sandor L."/>
            <person name="Lipzen A."/>
            <person name="Clum A."/>
            <person name="Barry K."/>
            <person name="Grigoriev I.V."/>
            <person name="Martin F.M."/>
            <person name="Stajich J.E."/>
            <person name="Smith M.E."/>
            <person name="Bonito G."/>
            <person name="Spatafora J.W."/>
        </authorList>
    </citation>
    <scope>NUCLEOTIDE SEQUENCE [LARGE SCALE GENOMIC DNA]</scope>
    <source>
        <strain evidence="2 3">GMNB39</strain>
    </source>
</reference>
<dbReference type="InterPro" id="IPR019405">
    <property type="entry name" value="Lactonase_7-beta_prop"/>
</dbReference>
<dbReference type="InterPro" id="IPR050282">
    <property type="entry name" value="Cycloisomerase_2"/>
</dbReference>
<name>A0A433D010_9FUNG</name>
<dbReference type="InterPro" id="IPR015943">
    <property type="entry name" value="WD40/YVTN_repeat-like_dom_sf"/>
</dbReference>
<dbReference type="Gene3D" id="2.130.10.10">
    <property type="entry name" value="YVTN repeat-like/Quinoprotein amine dehydrogenase"/>
    <property type="match status" value="1"/>
</dbReference>
<dbReference type="OrthoDB" id="9972196at2759"/>